<dbReference type="AlphaFoldDB" id="A0A109CWL9"/>
<evidence type="ECO:0000313" key="3">
    <source>
        <dbReference type="EMBL" id="MUP05379.1"/>
    </source>
</evidence>
<evidence type="ECO:0000313" key="2">
    <source>
        <dbReference type="EMBL" id="KAA3522299.1"/>
    </source>
</evidence>
<dbReference type="Proteomes" id="UP000175993">
    <property type="component" value="Unassembled WGS sequence"/>
</dbReference>
<reference evidence="4 7" key="3">
    <citation type="submission" date="2019-12" db="EMBL/GenBank/DDBJ databases">
        <title>Whole-genome sequencing of Allorhizobium vitis.</title>
        <authorList>
            <person name="Gan H.M."/>
            <person name="Szegedi E."/>
            <person name="Burr T."/>
            <person name="Savka M.A."/>
        </authorList>
    </citation>
    <scope>NUCLEOTIDE SEQUENCE [LARGE SCALE GENOMIC DNA]</scope>
    <source>
        <strain evidence="4 7">CG415</strain>
    </source>
</reference>
<evidence type="ECO:0000313" key="4">
    <source>
        <dbReference type="EMBL" id="MVA56623.1"/>
    </source>
</evidence>
<dbReference type="RefSeq" id="WP_060716956.1">
    <property type="nucleotide sequence ID" value="NZ_AP023270.1"/>
</dbReference>
<reference evidence="2 6" key="1">
    <citation type="submission" date="2018-08" db="EMBL/GenBank/DDBJ databases">
        <title>Genome sequencing of Agrobacterium vitis strain ICMP 10754.</title>
        <authorList>
            <person name="Visnovsky S.B."/>
            <person name="Pitman A.R."/>
        </authorList>
    </citation>
    <scope>NUCLEOTIDE SEQUENCE [LARGE SCALE GENOMIC DNA]</scope>
    <source>
        <strain evidence="2 6">ICMP 10754</strain>
    </source>
</reference>
<dbReference type="EMBL" id="QUSG01000019">
    <property type="protein sequence ID" value="KAA3522299.1"/>
    <property type="molecule type" value="Genomic_DNA"/>
</dbReference>
<organism evidence="2 6">
    <name type="scientific">Agrobacterium vitis</name>
    <name type="common">Rhizobium vitis</name>
    <dbReference type="NCBI Taxonomy" id="373"/>
    <lineage>
        <taxon>Bacteria</taxon>
        <taxon>Pseudomonadati</taxon>
        <taxon>Pseudomonadota</taxon>
        <taxon>Alphaproteobacteria</taxon>
        <taxon>Hyphomicrobiales</taxon>
        <taxon>Rhizobiaceae</taxon>
        <taxon>Rhizobium/Agrobacterium group</taxon>
        <taxon>Agrobacterium</taxon>
    </lineage>
</organism>
<dbReference type="EMBL" id="WPHU01000004">
    <property type="protein sequence ID" value="MVA56623.1"/>
    <property type="molecule type" value="Genomic_DNA"/>
</dbReference>
<dbReference type="OrthoDB" id="2375382at2"/>
<dbReference type="GeneID" id="60684299"/>
<dbReference type="Proteomes" id="UP000436911">
    <property type="component" value="Unassembled WGS sequence"/>
</dbReference>
<sequence>MSRGLNDKQRKVLVAAVEKGPVPYLGGVVRWRLVGLVQWLWQEHRISLSRQQLGRELNAMSYSKLTACPNHHA</sequence>
<name>A0A109CWL9_AGRVI</name>
<dbReference type="Proteomes" id="UP000440716">
    <property type="component" value="Unassembled WGS sequence"/>
</dbReference>
<evidence type="ECO:0000313" key="6">
    <source>
        <dbReference type="Proteomes" id="UP000436911"/>
    </source>
</evidence>
<feature type="domain" description="Winged helix-turn helix" evidence="1">
    <location>
        <begin position="28"/>
        <end position="72"/>
    </location>
</feature>
<dbReference type="Pfam" id="PF13592">
    <property type="entry name" value="HTH_33"/>
    <property type="match status" value="1"/>
</dbReference>
<accession>A0A109CWL9</accession>
<protein>
    <submittedName>
        <fullName evidence="2">Winged helix-turn-helix domain-containing protein</fullName>
    </submittedName>
</protein>
<reference evidence="3 5" key="2">
    <citation type="submission" date="2019-11" db="EMBL/GenBank/DDBJ databases">
        <title>Whole-genome sequencing of Allorhizobium vitis.</title>
        <authorList>
            <person name="Gan H.M."/>
            <person name="Savka M.A."/>
        </authorList>
    </citation>
    <scope>NUCLEOTIDE SEQUENCE [LARGE SCALE GENOMIC DNA]</scope>
    <source>
        <strain evidence="3 5">AB4</strain>
    </source>
</reference>
<comment type="caution">
    <text evidence="2">The sequence shown here is derived from an EMBL/GenBank/DDBJ whole genome shotgun (WGS) entry which is preliminary data.</text>
</comment>
<dbReference type="EMBL" id="MBEV02000005">
    <property type="protein sequence ID" value="MUP05379.1"/>
    <property type="molecule type" value="Genomic_DNA"/>
</dbReference>
<evidence type="ECO:0000313" key="7">
    <source>
        <dbReference type="Proteomes" id="UP000440716"/>
    </source>
</evidence>
<gene>
    <name evidence="3" type="ORF">BBI04_011150</name>
    <name evidence="2" type="ORF">DXT89_22275</name>
    <name evidence="4" type="ORF">GOZ88_10910</name>
</gene>
<evidence type="ECO:0000259" key="1">
    <source>
        <dbReference type="Pfam" id="PF13592"/>
    </source>
</evidence>
<proteinExistence type="predicted"/>
<evidence type="ECO:0000313" key="5">
    <source>
        <dbReference type="Proteomes" id="UP000175993"/>
    </source>
</evidence>
<dbReference type="InterPro" id="IPR025959">
    <property type="entry name" value="Winged_HTH_dom"/>
</dbReference>